<comment type="caution">
    <text evidence="1">The sequence shown here is derived from an EMBL/GenBank/DDBJ whole genome shotgun (WGS) entry which is preliminary data.</text>
</comment>
<organism evidence="1 2">
    <name type="scientific">Desulfitobacterium dehalogenans</name>
    <dbReference type="NCBI Taxonomy" id="36854"/>
    <lineage>
        <taxon>Bacteria</taxon>
        <taxon>Bacillati</taxon>
        <taxon>Bacillota</taxon>
        <taxon>Clostridia</taxon>
        <taxon>Eubacteriales</taxon>
        <taxon>Desulfitobacteriaceae</taxon>
        <taxon>Desulfitobacterium</taxon>
    </lineage>
</organism>
<accession>A0A7C6Z5Y8</accession>
<dbReference type="Proteomes" id="UP000553059">
    <property type="component" value="Unassembled WGS sequence"/>
</dbReference>
<reference evidence="1 2" key="1">
    <citation type="journal article" date="2020" name="Biotechnol. Biofuels">
        <title>New insights from the biogas microbiome by comprehensive genome-resolved metagenomics of nearly 1600 species originating from multiple anaerobic digesters.</title>
        <authorList>
            <person name="Campanaro S."/>
            <person name="Treu L."/>
            <person name="Rodriguez-R L.M."/>
            <person name="Kovalovszki A."/>
            <person name="Ziels R.M."/>
            <person name="Maus I."/>
            <person name="Zhu X."/>
            <person name="Kougias P.G."/>
            <person name="Basile A."/>
            <person name="Luo G."/>
            <person name="Schluter A."/>
            <person name="Konstantinidis K.T."/>
            <person name="Angelidaki I."/>
        </authorList>
    </citation>
    <scope>NUCLEOTIDE SEQUENCE [LARGE SCALE GENOMIC DNA]</scope>
    <source>
        <strain evidence="1">AS05jafATM_4</strain>
    </source>
</reference>
<dbReference type="AlphaFoldDB" id="A0A7C6Z5Y8"/>
<name>A0A7C6Z5Y8_9FIRM</name>
<gene>
    <name evidence="1" type="ORF">GX523_14430</name>
</gene>
<dbReference type="EMBL" id="DUTF01000316">
    <property type="protein sequence ID" value="HHY27910.1"/>
    <property type="molecule type" value="Genomic_DNA"/>
</dbReference>
<evidence type="ECO:0000313" key="2">
    <source>
        <dbReference type="Proteomes" id="UP000553059"/>
    </source>
</evidence>
<protein>
    <submittedName>
        <fullName evidence="1">Uncharacterized protein</fullName>
    </submittedName>
</protein>
<evidence type="ECO:0000313" key="1">
    <source>
        <dbReference type="EMBL" id="HHY27910.1"/>
    </source>
</evidence>
<proteinExistence type="predicted"/>
<sequence>MKRIKCLILLLSALAIIILGLTLYKNYPILEAYYYNRNISVSTIKLFMTEEELLGTMDEKAEFVYGMGGNGWRFSNNKIFVMTSSLGLFQNKVSSIDTENPSYSILGIKVGDTYDSAVTTLKKRGFKESSHDIYTRSNITIQLSGGSKISRLKIRIEDPAYKGVQF</sequence>